<feature type="non-terminal residue" evidence="6">
    <location>
        <position position="1"/>
    </location>
</feature>
<dbReference type="FunFam" id="3.30.1520.10:FF:000040">
    <property type="entry name" value="NADPH oxidase organizer 1"/>
    <property type="match status" value="1"/>
</dbReference>
<dbReference type="PROSITE" id="PS50002">
    <property type="entry name" value="SH3"/>
    <property type="match status" value="2"/>
</dbReference>
<dbReference type="InterPro" id="IPR036871">
    <property type="entry name" value="PX_dom_sf"/>
</dbReference>
<dbReference type="SMART" id="SM00326">
    <property type="entry name" value="SH3"/>
    <property type="match status" value="2"/>
</dbReference>
<dbReference type="RefSeq" id="NP_001313627.1">
    <property type="nucleotide sequence ID" value="NM_001326698.1"/>
</dbReference>
<feature type="compositionally biased region" description="Low complexity" evidence="3">
    <location>
        <begin position="424"/>
        <end position="434"/>
    </location>
</feature>
<dbReference type="Gene3D" id="2.30.30.40">
    <property type="entry name" value="SH3 Domains"/>
    <property type="match status" value="2"/>
</dbReference>
<dbReference type="InterPro" id="IPR035758">
    <property type="entry name" value="NoxO1_SH3_2"/>
</dbReference>
<reference evidence="6" key="1">
    <citation type="submission" date="2007-12" db="EMBL/GenBank/DDBJ databases">
        <authorList>
            <consortium name="NIH - Zebrafish Gene Collection (ZGC) project"/>
        </authorList>
    </citation>
    <scope>NUCLEOTIDE SEQUENCE [LARGE SCALE MRNA]</scope>
    <source>
        <tissue evidence="6">Kidney</tissue>
    </source>
</reference>
<dbReference type="PANTHER" id="PTHR15706:SF10">
    <property type="entry name" value="NADPH OXIDASE ORGANIZER 1"/>
    <property type="match status" value="1"/>
</dbReference>
<dbReference type="PRINTS" id="PR00498">
    <property type="entry name" value="P47PHOX"/>
</dbReference>
<evidence type="ECO:0000259" key="5">
    <source>
        <dbReference type="PROSITE" id="PS50195"/>
    </source>
</evidence>
<dbReference type="InterPro" id="IPR001683">
    <property type="entry name" value="PX_dom"/>
</dbReference>
<dbReference type="KEGG" id="dre:561765"/>
<evidence type="ECO:0000256" key="2">
    <source>
        <dbReference type="PROSITE-ProRule" id="PRU00192"/>
    </source>
</evidence>
<feature type="domain" description="PX" evidence="5">
    <location>
        <begin position="1"/>
        <end position="143"/>
    </location>
</feature>
<dbReference type="OrthoDB" id="10255964at2759"/>
<dbReference type="InterPro" id="IPR001452">
    <property type="entry name" value="SH3_domain"/>
</dbReference>
<dbReference type="CTD" id="561765"/>
<feature type="compositionally biased region" description="Low complexity" evidence="3">
    <location>
        <begin position="380"/>
        <end position="406"/>
    </location>
</feature>
<evidence type="ECO:0000256" key="3">
    <source>
        <dbReference type="SAM" id="MobiDB-lite"/>
    </source>
</evidence>
<protein>
    <submittedName>
        <fullName evidence="6">LOC561765 protein</fullName>
    </submittedName>
</protein>
<dbReference type="InterPro" id="IPR051228">
    <property type="entry name" value="NADPH_Oxidase/PX-Domain"/>
</dbReference>
<dbReference type="Gene3D" id="3.30.1520.10">
    <property type="entry name" value="Phox-like domain"/>
    <property type="match status" value="1"/>
</dbReference>
<proteinExistence type="evidence at transcript level"/>
<dbReference type="ZFIN" id="ZDB-GENE-101203-1">
    <property type="gene designation" value="noxo1b"/>
</dbReference>
<dbReference type="GO" id="GO:0005737">
    <property type="term" value="C:cytoplasm"/>
    <property type="evidence" value="ECO:0007669"/>
    <property type="project" value="InterPro"/>
</dbReference>
<evidence type="ECO:0000259" key="4">
    <source>
        <dbReference type="PROSITE" id="PS50002"/>
    </source>
</evidence>
<dbReference type="FunFam" id="2.30.30.40:FF:000219">
    <property type="entry name" value="NADPH oxidase organizer 1"/>
    <property type="match status" value="1"/>
</dbReference>
<dbReference type="EMBL" id="BC155848">
    <property type="protein sequence ID" value="AAI55849.1"/>
    <property type="molecule type" value="mRNA"/>
</dbReference>
<accession>A9JRY9</accession>
<feature type="compositionally biased region" description="Polar residues" evidence="3">
    <location>
        <begin position="369"/>
        <end position="379"/>
    </location>
</feature>
<dbReference type="SMART" id="SM00312">
    <property type="entry name" value="PX"/>
    <property type="match status" value="1"/>
</dbReference>
<name>A9JRY9_DANRE</name>
<feature type="domain" description="SH3" evidence="4">
    <location>
        <begin position="183"/>
        <end position="245"/>
    </location>
</feature>
<sequence length="493" mass="55836">RFLTVVTSVKYCVCYSMSDPRFPVDVHLIGVMKKEKDKKYMTSVLWSDQSELIVYRSLRDFRTLHRQLKKKFPVEKPYRKEDRVLPRFGAQVMKSTFQLKGLDKSVSRLRNLEKYCSSLLQCDTTVSNSREVIQFFLPTEQELLPEYTQNSVMILQSDNIPTAHGGPDLQKKSLSNGNVTQPFVSKAYQCVAPYETKDTKNKPFKVAIGERLDVLIKDRAGWWLVENEDKHLAWFPAPFLELCDGEEEEDEDEYNSVTCEMSLYCATRCYTSKKEDELSLSIGAVVELLQRSDNGWWLVRYNNTAGYVPSMYLKLYSSPSFGLQTLQRKLHSSTINLSTSNSPKPEPQRNRINRFLKSSSLEILSEPQSHFTDQVQRQESGSFSDDGTDFSFSSSDTTSMSPSMSSSEEDEGPLIRQDKEADSSDSALSSGQSSPVNSDTGHPMKGVGAPKVPPRPQTREILQRCTTYTRKAALATSVRLAPERQVMVDGGRA</sequence>
<evidence type="ECO:0000256" key="1">
    <source>
        <dbReference type="ARBA" id="ARBA00022443"/>
    </source>
</evidence>
<gene>
    <name evidence="7" type="primary">noxo1b</name>
    <name evidence="6" type="synonym">LOC561765</name>
</gene>
<dbReference type="GeneID" id="561765"/>
<feature type="region of interest" description="Disordered" evidence="3">
    <location>
        <begin position="369"/>
        <end position="459"/>
    </location>
</feature>
<evidence type="ECO:0000313" key="7">
    <source>
        <dbReference type="ZFIN" id="ZDB-GENE-101203-1"/>
    </source>
</evidence>
<feature type="domain" description="SH3" evidence="4">
    <location>
        <begin position="259"/>
        <end position="318"/>
    </location>
</feature>
<keyword evidence="1 2" id="KW-0728">SH3 domain</keyword>
<dbReference type="Pfam" id="PF00787">
    <property type="entry name" value="PX"/>
    <property type="match status" value="1"/>
</dbReference>
<dbReference type="AlphaFoldDB" id="A9JRY9"/>
<dbReference type="CDD" id="cd12023">
    <property type="entry name" value="SH3_NoxO1_1"/>
    <property type="match status" value="1"/>
</dbReference>
<dbReference type="AGR" id="ZFIN:ZDB-GENE-101203-1"/>
<dbReference type="InterPro" id="IPR036028">
    <property type="entry name" value="SH3-like_dom_sf"/>
</dbReference>
<dbReference type="InterPro" id="IPR001655">
    <property type="entry name" value="P47PHOX"/>
</dbReference>
<organism evidence="6">
    <name type="scientific">Danio rerio</name>
    <name type="common">Zebrafish</name>
    <name type="synonym">Brachydanio rerio</name>
    <dbReference type="NCBI Taxonomy" id="7955"/>
    <lineage>
        <taxon>Eukaryota</taxon>
        <taxon>Metazoa</taxon>
        <taxon>Chordata</taxon>
        <taxon>Craniata</taxon>
        <taxon>Vertebrata</taxon>
        <taxon>Euteleostomi</taxon>
        <taxon>Actinopterygii</taxon>
        <taxon>Neopterygii</taxon>
        <taxon>Teleostei</taxon>
        <taxon>Ostariophysi</taxon>
        <taxon>Cypriniformes</taxon>
        <taxon>Danionidae</taxon>
        <taxon>Danioninae</taxon>
        <taxon>Danio</taxon>
    </lineage>
</organism>
<dbReference type="GO" id="GO:0035091">
    <property type="term" value="F:phosphatidylinositol binding"/>
    <property type="evidence" value="ECO:0007669"/>
    <property type="project" value="InterPro"/>
</dbReference>
<dbReference type="PANTHER" id="PTHR15706">
    <property type="entry name" value="SH3 MULTIPLE DOMAIN"/>
    <property type="match status" value="1"/>
</dbReference>
<dbReference type="SUPFAM" id="SSF50044">
    <property type="entry name" value="SH3-domain"/>
    <property type="match status" value="2"/>
</dbReference>
<evidence type="ECO:0000313" key="6">
    <source>
        <dbReference type="EMBL" id="AAI55849.1"/>
    </source>
</evidence>
<dbReference type="GO" id="GO:0016176">
    <property type="term" value="F:superoxide-generating NADPH oxidase activator activity"/>
    <property type="evidence" value="ECO:0007669"/>
    <property type="project" value="InterPro"/>
</dbReference>
<dbReference type="FunFam" id="2.30.30.40:FF:000233">
    <property type="entry name" value="NADPH oxidase organizer 1"/>
    <property type="match status" value="1"/>
</dbReference>
<dbReference type="CDD" id="cd06889">
    <property type="entry name" value="PX_NoxO1"/>
    <property type="match status" value="1"/>
</dbReference>
<dbReference type="PhylomeDB" id="A9JRY9"/>
<dbReference type="SUPFAM" id="SSF64268">
    <property type="entry name" value="PX domain"/>
    <property type="match status" value="1"/>
</dbReference>
<dbReference type="Pfam" id="PF00018">
    <property type="entry name" value="SH3_1"/>
    <property type="match status" value="1"/>
</dbReference>
<dbReference type="PROSITE" id="PS50195">
    <property type="entry name" value="PX"/>
    <property type="match status" value="1"/>
</dbReference>
<dbReference type="CDD" id="cd12024">
    <property type="entry name" value="SH3_NoxO1_2"/>
    <property type="match status" value="1"/>
</dbReference>